<keyword evidence="10" id="KW-0492">Microsome</keyword>
<evidence type="ECO:0000256" key="13">
    <source>
        <dbReference type="ARBA" id="ARBA00023033"/>
    </source>
</evidence>
<evidence type="ECO:0000256" key="1">
    <source>
        <dbReference type="ARBA" id="ARBA00001971"/>
    </source>
</evidence>
<keyword evidence="14 16" id="KW-0472">Membrane</keyword>
<organism evidence="17 18">
    <name type="scientific">Eumeta variegata</name>
    <name type="common">Bagworm moth</name>
    <name type="synonym">Eumeta japonica</name>
    <dbReference type="NCBI Taxonomy" id="151549"/>
    <lineage>
        <taxon>Eukaryota</taxon>
        <taxon>Metazoa</taxon>
        <taxon>Ecdysozoa</taxon>
        <taxon>Arthropoda</taxon>
        <taxon>Hexapoda</taxon>
        <taxon>Insecta</taxon>
        <taxon>Pterygota</taxon>
        <taxon>Neoptera</taxon>
        <taxon>Endopterygota</taxon>
        <taxon>Lepidoptera</taxon>
        <taxon>Glossata</taxon>
        <taxon>Ditrysia</taxon>
        <taxon>Tineoidea</taxon>
        <taxon>Psychidae</taxon>
        <taxon>Oiketicinae</taxon>
        <taxon>Eumeta</taxon>
    </lineage>
</organism>
<evidence type="ECO:0000256" key="5">
    <source>
        <dbReference type="ARBA" id="ARBA00010617"/>
    </source>
</evidence>
<dbReference type="Gene3D" id="1.10.630.10">
    <property type="entry name" value="Cytochrome P450"/>
    <property type="match status" value="1"/>
</dbReference>
<dbReference type="GO" id="GO:0020037">
    <property type="term" value="F:heme binding"/>
    <property type="evidence" value="ECO:0007669"/>
    <property type="project" value="InterPro"/>
</dbReference>
<dbReference type="GO" id="GO:0005506">
    <property type="term" value="F:iron ion binding"/>
    <property type="evidence" value="ECO:0007669"/>
    <property type="project" value="InterPro"/>
</dbReference>
<comment type="subcellular location">
    <subcellularLocation>
        <location evidence="4">Endoplasmic reticulum membrane</location>
        <topology evidence="4">Peripheral membrane protein</topology>
    </subcellularLocation>
    <subcellularLocation>
        <location evidence="3">Microsome membrane</location>
        <topology evidence="3">Peripheral membrane protein</topology>
    </subcellularLocation>
</comment>
<comment type="catalytic activity">
    <reaction evidence="15">
        <text>an organic molecule + reduced [NADPH--hemoprotein reductase] + O2 = an alcohol + oxidized [NADPH--hemoprotein reductase] + H2O + H(+)</text>
        <dbReference type="Rhea" id="RHEA:17149"/>
        <dbReference type="Rhea" id="RHEA-COMP:11964"/>
        <dbReference type="Rhea" id="RHEA-COMP:11965"/>
        <dbReference type="ChEBI" id="CHEBI:15377"/>
        <dbReference type="ChEBI" id="CHEBI:15378"/>
        <dbReference type="ChEBI" id="CHEBI:15379"/>
        <dbReference type="ChEBI" id="CHEBI:30879"/>
        <dbReference type="ChEBI" id="CHEBI:57618"/>
        <dbReference type="ChEBI" id="CHEBI:58210"/>
        <dbReference type="ChEBI" id="CHEBI:142491"/>
        <dbReference type="EC" id="1.14.14.1"/>
    </reaction>
</comment>
<dbReference type="InterPro" id="IPR036396">
    <property type="entry name" value="Cyt_P450_sf"/>
</dbReference>
<evidence type="ECO:0000256" key="15">
    <source>
        <dbReference type="ARBA" id="ARBA00047827"/>
    </source>
</evidence>
<evidence type="ECO:0000256" key="11">
    <source>
        <dbReference type="ARBA" id="ARBA00023002"/>
    </source>
</evidence>
<keyword evidence="8" id="KW-0479">Metal-binding</keyword>
<dbReference type="PRINTS" id="PR00465">
    <property type="entry name" value="EP450IV"/>
</dbReference>
<dbReference type="AlphaFoldDB" id="A0A4C1U2K9"/>
<comment type="caution">
    <text evidence="17">The sequence shown here is derived from an EMBL/GenBank/DDBJ whole genome shotgun (WGS) entry which is preliminary data.</text>
</comment>
<dbReference type="InterPro" id="IPR050476">
    <property type="entry name" value="Insect_CytP450_Detox"/>
</dbReference>
<sequence>MFFENYSLNACVILMLVAALTFDYITKFFKYWYVRHVPCDAAIPGFGTDLQRVLGLRTTTEVITKLYERHPNEKFVGYIKGRIPDLIVREPEAIRSILAADGEHFDRKGLCLERSSDACLSNDLFYAEGQKCKVLRDAMEAFLKYSSWKLNWINNDMPTYNGDVCIQEEVSIFLDKLITINFFTTEDSKNIGRQIISMLRTKLQKPSPVDRIKNHILVLFPSLYVKFGFNFISRNLMDTVKKSLRNHIDNMVVRKLFDYKSFLESSKSHDKQGQLAEAEEELTISFLCSFVSNGYLPSYNVIVATLYELAKNVAIQEKARNAATSQWNDILDIHANGENYLDNVISEAMRMYPPYAVLGRVCTKTYKFPECGTLIDKGVTVTIPVAAVHRDGKHYANPETFDPTRFSLVVRQKRHVYSYIPYGGGAEEMCRKNPGSASGDAAYIEKWVMPGRPSEIGFVGVIGKRMPSYRLEITYREIVQERIKIDIDVYFDTMIGIHSETEIEIRIKGEVVIAIKSESGIGIAFGSESRISVTVNTVIGEVLSRWLIRVTVAALLRNHRLERSAKTPTRLEFVDNGHGRRLKNSLWLKMTPLNFSTT</sequence>
<dbReference type="InterPro" id="IPR002403">
    <property type="entry name" value="Cyt_P450_E_grp-IV"/>
</dbReference>
<dbReference type="GO" id="GO:0005789">
    <property type="term" value="C:endoplasmic reticulum membrane"/>
    <property type="evidence" value="ECO:0007669"/>
    <property type="project" value="UniProtKB-SubCell"/>
</dbReference>
<gene>
    <name evidence="17" type="primary">CYP6B5</name>
    <name evidence="17" type="ORF">EVAR_14626_1</name>
</gene>
<reference evidence="17 18" key="1">
    <citation type="journal article" date="2019" name="Commun. Biol.">
        <title>The bagworm genome reveals a unique fibroin gene that provides high tensile strength.</title>
        <authorList>
            <person name="Kono N."/>
            <person name="Nakamura H."/>
            <person name="Ohtoshi R."/>
            <person name="Tomita M."/>
            <person name="Numata K."/>
            <person name="Arakawa K."/>
        </authorList>
    </citation>
    <scope>NUCLEOTIDE SEQUENCE [LARGE SCALE GENOMIC DNA]</scope>
</reference>
<name>A0A4C1U2K9_EUMVA</name>
<keyword evidence="9" id="KW-0256">Endoplasmic reticulum</keyword>
<accession>A0A4C1U2K9</accession>
<comment type="function">
    <text evidence="2">May be involved in the metabolism of insect hormones and in the breakdown of synthetic insecticides.</text>
</comment>
<evidence type="ECO:0000256" key="14">
    <source>
        <dbReference type="ARBA" id="ARBA00023136"/>
    </source>
</evidence>
<keyword evidence="18" id="KW-1185">Reference proteome</keyword>
<dbReference type="SUPFAM" id="SSF48264">
    <property type="entry name" value="Cytochrome P450"/>
    <property type="match status" value="1"/>
</dbReference>
<comment type="similarity">
    <text evidence="5">Belongs to the cytochrome P450 family.</text>
</comment>
<comment type="cofactor">
    <cofactor evidence="1">
        <name>heme</name>
        <dbReference type="ChEBI" id="CHEBI:30413"/>
    </cofactor>
</comment>
<evidence type="ECO:0000256" key="16">
    <source>
        <dbReference type="SAM" id="Phobius"/>
    </source>
</evidence>
<evidence type="ECO:0000256" key="7">
    <source>
        <dbReference type="ARBA" id="ARBA00022617"/>
    </source>
</evidence>
<dbReference type="EMBL" id="BGZK01000118">
    <property type="protein sequence ID" value="GBP20377.1"/>
    <property type="molecule type" value="Genomic_DNA"/>
</dbReference>
<evidence type="ECO:0000256" key="2">
    <source>
        <dbReference type="ARBA" id="ARBA00003690"/>
    </source>
</evidence>
<dbReference type="PANTHER" id="PTHR24292:SF54">
    <property type="entry name" value="CYP9F3-RELATED"/>
    <property type="match status" value="1"/>
</dbReference>
<dbReference type="EC" id="1.14.14.1" evidence="6"/>
<evidence type="ECO:0000313" key="18">
    <source>
        <dbReference type="Proteomes" id="UP000299102"/>
    </source>
</evidence>
<evidence type="ECO:0000256" key="4">
    <source>
        <dbReference type="ARBA" id="ARBA00004406"/>
    </source>
</evidence>
<evidence type="ECO:0000256" key="3">
    <source>
        <dbReference type="ARBA" id="ARBA00004174"/>
    </source>
</evidence>
<dbReference type="STRING" id="151549.A0A4C1U2K9"/>
<feature type="transmembrane region" description="Helical" evidence="16">
    <location>
        <begin position="6"/>
        <end position="25"/>
    </location>
</feature>
<keyword evidence="7" id="KW-0349">Heme</keyword>
<dbReference type="OrthoDB" id="2789670at2759"/>
<evidence type="ECO:0000256" key="8">
    <source>
        <dbReference type="ARBA" id="ARBA00022723"/>
    </source>
</evidence>
<proteinExistence type="inferred from homology"/>
<dbReference type="InterPro" id="IPR001128">
    <property type="entry name" value="Cyt_P450"/>
</dbReference>
<evidence type="ECO:0000256" key="9">
    <source>
        <dbReference type="ARBA" id="ARBA00022824"/>
    </source>
</evidence>
<dbReference type="Proteomes" id="UP000299102">
    <property type="component" value="Unassembled WGS sequence"/>
</dbReference>
<dbReference type="PANTHER" id="PTHR24292">
    <property type="entry name" value="CYTOCHROME P450"/>
    <property type="match status" value="1"/>
</dbReference>
<dbReference type="GO" id="GO:0016712">
    <property type="term" value="F:oxidoreductase activity, acting on paired donors, with incorporation or reduction of molecular oxygen, reduced flavin or flavoprotein as one donor, and incorporation of one atom of oxygen"/>
    <property type="evidence" value="ECO:0007669"/>
    <property type="project" value="UniProtKB-EC"/>
</dbReference>
<evidence type="ECO:0000256" key="12">
    <source>
        <dbReference type="ARBA" id="ARBA00023004"/>
    </source>
</evidence>
<evidence type="ECO:0000313" key="17">
    <source>
        <dbReference type="EMBL" id="GBP20377.1"/>
    </source>
</evidence>
<keyword evidence="11" id="KW-0560">Oxidoreductase</keyword>
<keyword evidence="16" id="KW-1133">Transmembrane helix</keyword>
<evidence type="ECO:0000256" key="10">
    <source>
        <dbReference type="ARBA" id="ARBA00022848"/>
    </source>
</evidence>
<keyword evidence="13" id="KW-0503">Monooxygenase</keyword>
<dbReference type="Pfam" id="PF00067">
    <property type="entry name" value="p450"/>
    <property type="match status" value="1"/>
</dbReference>
<protein>
    <recommendedName>
        <fullName evidence="6">unspecific monooxygenase</fullName>
        <ecNumber evidence="6">1.14.14.1</ecNumber>
    </recommendedName>
</protein>
<keyword evidence="16" id="KW-0812">Transmembrane</keyword>
<keyword evidence="12" id="KW-0408">Iron</keyword>
<evidence type="ECO:0000256" key="6">
    <source>
        <dbReference type="ARBA" id="ARBA00012109"/>
    </source>
</evidence>